<sequence length="203" mass="22785">MARPPVIGPPKEADLLKLKATSLSSRSILKLYTELGVHDGDTSEKSLWLRHGSGRYSEETGQGGGKSRWTYRAVLGIPECNEVAWTHESTCRTTISLVRVGQHRFWMTRLILRESATCRLRIPWTTRSLGLPFCWKQPSSTSIRPLTGTPTQSRYFAWLSAWNPNGKIATTETTYTSALAARRTRSEWTHPVLTPPPNEFAAS</sequence>
<evidence type="ECO:0000313" key="1">
    <source>
        <dbReference type="EMBL" id="KAK0648541.1"/>
    </source>
</evidence>
<gene>
    <name evidence="1" type="ORF">B0T16DRAFT_408382</name>
</gene>
<dbReference type="Proteomes" id="UP001174936">
    <property type="component" value="Unassembled WGS sequence"/>
</dbReference>
<keyword evidence="2" id="KW-1185">Reference proteome</keyword>
<accession>A0AA39Y9I5</accession>
<protein>
    <submittedName>
        <fullName evidence="1">Uncharacterized protein</fullName>
    </submittedName>
</protein>
<dbReference type="EMBL" id="JAULSV010000003">
    <property type="protein sequence ID" value="KAK0648541.1"/>
    <property type="molecule type" value="Genomic_DNA"/>
</dbReference>
<organism evidence="1 2">
    <name type="scientific">Cercophora newfieldiana</name>
    <dbReference type="NCBI Taxonomy" id="92897"/>
    <lineage>
        <taxon>Eukaryota</taxon>
        <taxon>Fungi</taxon>
        <taxon>Dikarya</taxon>
        <taxon>Ascomycota</taxon>
        <taxon>Pezizomycotina</taxon>
        <taxon>Sordariomycetes</taxon>
        <taxon>Sordariomycetidae</taxon>
        <taxon>Sordariales</taxon>
        <taxon>Lasiosphaeriaceae</taxon>
        <taxon>Cercophora</taxon>
    </lineage>
</organism>
<reference evidence="1" key="1">
    <citation type="submission" date="2023-06" db="EMBL/GenBank/DDBJ databases">
        <title>Genome-scale phylogeny and comparative genomics of the fungal order Sordariales.</title>
        <authorList>
            <consortium name="Lawrence Berkeley National Laboratory"/>
            <person name="Hensen N."/>
            <person name="Bonometti L."/>
            <person name="Westerberg I."/>
            <person name="Brannstrom I.O."/>
            <person name="Guillou S."/>
            <person name="Cros-Aarteil S."/>
            <person name="Calhoun S."/>
            <person name="Haridas S."/>
            <person name="Kuo A."/>
            <person name="Mondo S."/>
            <person name="Pangilinan J."/>
            <person name="Riley R."/>
            <person name="Labutti K."/>
            <person name="Andreopoulos B."/>
            <person name="Lipzen A."/>
            <person name="Chen C."/>
            <person name="Yanf M."/>
            <person name="Daum C."/>
            <person name="Ng V."/>
            <person name="Clum A."/>
            <person name="Steindorff A."/>
            <person name="Ohm R."/>
            <person name="Martin F."/>
            <person name="Silar P."/>
            <person name="Natvig D."/>
            <person name="Lalanne C."/>
            <person name="Gautier V."/>
            <person name="Ament-Velasquez S.L."/>
            <person name="Kruys A."/>
            <person name="Hutchinson M.I."/>
            <person name="Powell A.J."/>
            <person name="Barry K."/>
            <person name="Miller A.N."/>
            <person name="Grigoriev I.V."/>
            <person name="Debuchy R."/>
            <person name="Gladieux P."/>
            <person name="Thoren M.H."/>
            <person name="Johannesson H."/>
        </authorList>
    </citation>
    <scope>NUCLEOTIDE SEQUENCE</scope>
    <source>
        <strain evidence="1">SMH2532-1</strain>
    </source>
</reference>
<evidence type="ECO:0000313" key="2">
    <source>
        <dbReference type="Proteomes" id="UP001174936"/>
    </source>
</evidence>
<proteinExistence type="predicted"/>
<name>A0AA39Y9I5_9PEZI</name>
<dbReference type="AlphaFoldDB" id="A0AA39Y9I5"/>
<comment type="caution">
    <text evidence="1">The sequence shown here is derived from an EMBL/GenBank/DDBJ whole genome shotgun (WGS) entry which is preliminary data.</text>
</comment>